<dbReference type="EMBL" id="AP019377">
    <property type="protein sequence ID" value="BBH93293.1"/>
    <property type="molecule type" value="Genomic_DNA"/>
</dbReference>
<proteinExistence type="predicted"/>
<gene>
    <name evidence="1" type="ORF">KTA_14920</name>
</gene>
<reference evidence="1" key="1">
    <citation type="submission" date="2018-12" db="EMBL/GenBank/DDBJ databases">
        <title>Novel natural products biosynthetic potential of the class Ktedonobacteria.</title>
        <authorList>
            <person name="Zheng Y."/>
            <person name="Saitou A."/>
            <person name="Wang C.M."/>
            <person name="Toyoda A."/>
            <person name="Minakuchi Y."/>
            <person name="Sekiguchi Y."/>
            <person name="Ueda K."/>
            <person name="Takano H."/>
            <person name="Sakai Y."/>
            <person name="Yokota A."/>
            <person name="Yabe S."/>
        </authorList>
    </citation>
    <scope>NUCLEOTIDE SEQUENCE</scope>
    <source>
        <strain evidence="1">A3-2</strain>
    </source>
</reference>
<accession>A0A455SXY1</accession>
<dbReference type="AlphaFoldDB" id="A0A455SXY1"/>
<sequence length="280" mass="31558">MEALLSADTPLETERVWLGMLRALPPARRVAMAWNWTGSAINIGRLNALTQHPEIDAHEAALSRVRFRYGDALERLSEERRRRLPDAELGSFPPLQEVLWPLLSALEALQITAVPLSLAIPFYGVPRALGEISLAVERLPERAAWQQRLPERFWLDETAGAEPGLRLIELQSLLPVWLWPADSGNNAALLQCLLDSRRVAPLLEEAPPLPVPSPEALLLYLLAWRGELRATSDERWYDFLGILKMQQIATLDLERLRALARDLHCLPLLEEALARTGLDF</sequence>
<organism evidence="1">
    <name type="scientific">Thermogemmatispora argillosa</name>
    <dbReference type="NCBI Taxonomy" id="2045280"/>
    <lineage>
        <taxon>Bacteria</taxon>
        <taxon>Bacillati</taxon>
        <taxon>Chloroflexota</taxon>
        <taxon>Ktedonobacteria</taxon>
        <taxon>Thermogemmatisporales</taxon>
        <taxon>Thermogemmatisporaceae</taxon>
        <taxon>Thermogemmatispora</taxon>
    </lineage>
</organism>
<protein>
    <submittedName>
        <fullName evidence="1">Uncharacterized protein</fullName>
    </submittedName>
</protein>
<name>A0A455SXY1_9CHLR</name>
<evidence type="ECO:0000313" key="1">
    <source>
        <dbReference type="EMBL" id="BBH93293.1"/>
    </source>
</evidence>